<comment type="caution">
    <text evidence="1">The sequence shown here is derived from an EMBL/GenBank/DDBJ whole genome shotgun (WGS) entry which is preliminary data.</text>
</comment>
<dbReference type="SUPFAM" id="SSF54285">
    <property type="entry name" value="MoaD/ThiS"/>
    <property type="match status" value="1"/>
</dbReference>
<dbReference type="AlphaFoldDB" id="A0A429V6H7"/>
<dbReference type="Pfam" id="PF02597">
    <property type="entry name" value="ThiS"/>
    <property type="match status" value="1"/>
</dbReference>
<dbReference type="OrthoDB" id="9800712at2"/>
<dbReference type="EMBL" id="RWJF01000001">
    <property type="protein sequence ID" value="RST29542.1"/>
    <property type="molecule type" value="Genomic_DNA"/>
</dbReference>
<gene>
    <name evidence="1" type="ORF">HMF7854_00870</name>
</gene>
<evidence type="ECO:0000313" key="2">
    <source>
        <dbReference type="Proteomes" id="UP000274661"/>
    </source>
</evidence>
<name>A0A429V6H7_9SPHN</name>
<dbReference type="Proteomes" id="UP000274661">
    <property type="component" value="Unassembled WGS sequence"/>
</dbReference>
<dbReference type="Gene3D" id="3.10.20.30">
    <property type="match status" value="1"/>
</dbReference>
<sequence>MRLTLVFFGRLADVAGRELPFDSAARNVGGLRRELAGRFPGLAEDLLGSRVRICIADSLVSDDEALHDGQRLDILSPLSGG</sequence>
<protein>
    <submittedName>
        <fullName evidence="1">MoaD/ThiS family protein</fullName>
    </submittedName>
</protein>
<organism evidence="1 2">
    <name type="scientific">Sphingomonas ginkgonis</name>
    <dbReference type="NCBI Taxonomy" id="2315330"/>
    <lineage>
        <taxon>Bacteria</taxon>
        <taxon>Pseudomonadati</taxon>
        <taxon>Pseudomonadota</taxon>
        <taxon>Alphaproteobacteria</taxon>
        <taxon>Sphingomonadales</taxon>
        <taxon>Sphingomonadaceae</taxon>
        <taxon>Sphingomonas</taxon>
    </lineage>
</organism>
<evidence type="ECO:0000313" key="1">
    <source>
        <dbReference type="EMBL" id="RST29542.1"/>
    </source>
</evidence>
<dbReference type="InterPro" id="IPR016155">
    <property type="entry name" value="Mopterin_synth/thiamin_S_b"/>
</dbReference>
<dbReference type="RefSeq" id="WP_126717386.1">
    <property type="nucleotide sequence ID" value="NZ_RWJF01000001.1"/>
</dbReference>
<keyword evidence="2" id="KW-1185">Reference proteome</keyword>
<reference evidence="1 2" key="1">
    <citation type="submission" date="2018-12" db="EMBL/GenBank/DDBJ databases">
        <title>Sphingomonas sp. HMF7854 Genome sequencing and assembly.</title>
        <authorList>
            <person name="Cha I."/>
            <person name="Kang H."/>
            <person name="Kim H."/>
            <person name="Kang J."/>
            <person name="Joh K."/>
        </authorList>
    </citation>
    <scope>NUCLEOTIDE SEQUENCE [LARGE SCALE GENOMIC DNA]</scope>
    <source>
        <strain evidence="1 2">HMF7854</strain>
    </source>
</reference>
<dbReference type="InterPro" id="IPR003749">
    <property type="entry name" value="ThiS/MoaD-like"/>
</dbReference>
<proteinExistence type="predicted"/>
<dbReference type="InterPro" id="IPR012675">
    <property type="entry name" value="Beta-grasp_dom_sf"/>
</dbReference>
<accession>A0A429V6H7</accession>